<name>E6QNG6_9ZZZZ</name>
<dbReference type="EMBL" id="CABQ01000272">
    <property type="protein sequence ID" value="CBI08787.1"/>
    <property type="molecule type" value="Genomic_DNA"/>
</dbReference>
<comment type="caution">
    <text evidence="1">The sequence shown here is derived from an EMBL/GenBank/DDBJ whole genome shotgun (WGS) entry which is preliminary data.</text>
</comment>
<proteinExistence type="predicted"/>
<evidence type="ECO:0000313" key="1">
    <source>
        <dbReference type="EMBL" id="CBI08787.1"/>
    </source>
</evidence>
<reference evidence="1" key="1">
    <citation type="submission" date="2009-10" db="EMBL/GenBank/DDBJ databases">
        <title>Diversity of trophic interactions inside an arsenic-rich microbial ecosystem.</title>
        <authorList>
            <person name="Bertin P.N."/>
            <person name="Heinrich-Salmeron A."/>
            <person name="Pelletier E."/>
            <person name="Goulhen-Chollet F."/>
            <person name="Arsene-Ploetze F."/>
            <person name="Gallien S."/>
            <person name="Calteau A."/>
            <person name="Vallenet D."/>
            <person name="Casiot C."/>
            <person name="Chane-Woon-Ming B."/>
            <person name="Giloteaux L."/>
            <person name="Barakat M."/>
            <person name="Bonnefoy V."/>
            <person name="Bruneel O."/>
            <person name="Chandler M."/>
            <person name="Cleiss J."/>
            <person name="Duran R."/>
            <person name="Elbaz-Poulichet F."/>
            <person name="Fonknechten N."/>
            <person name="Lauga B."/>
            <person name="Mornico D."/>
            <person name="Ortet P."/>
            <person name="Schaeffer C."/>
            <person name="Siguier P."/>
            <person name="Alexander Thil Smith A."/>
            <person name="Van Dorsselaer A."/>
            <person name="Weissenbach J."/>
            <person name="Medigue C."/>
            <person name="Le Paslier D."/>
        </authorList>
    </citation>
    <scope>NUCLEOTIDE SEQUENCE</scope>
</reference>
<protein>
    <submittedName>
        <fullName evidence="1">Uncharacterized protein</fullName>
    </submittedName>
</protein>
<accession>E6QNG6</accession>
<dbReference type="AlphaFoldDB" id="E6QNG6"/>
<organism evidence="1">
    <name type="scientific">mine drainage metagenome</name>
    <dbReference type="NCBI Taxonomy" id="410659"/>
    <lineage>
        <taxon>unclassified sequences</taxon>
        <taxon>metagenomes</taxon>
        <taxon>ecological metagenomes</taxon>
    </lineage>
</organism>
<sequence>MQPLRLDLTESVTVLQAFLQHGLHDLILNCLKADNGNRQELTATRWNRLNLAFMLEWI</sequence>
<gene>
    <name evidence="1" type="ORF">CARN6_2297</name>
</gene>